<dbReference type="OrthoDB" id="6423950at2759"/>
<keyword evidence="2" id="KW-1185">Reference proteome</keyword>
<protein>
    <submittedName>
        <fullName evidence="3">Uncharacterized protein LOC112904710</fullName>
    </submittedName>
</protein>
<dbReference type="SMART" id="SM01155">
    <property type="entry name" value="DUF1713"/>
    <property type="match status" value="1"/>
</dbReference>
<gene>
    <name evidence="3" type="primary">LOC112904710</name>
</gene>
<evidence type="ECO:0000259" key="1">
    <source>
        <dbReference type="SMART" id="SM01155"/>
    </source>
</evidence>
<sequence>MRNIFKILRFTASEFGKISNEKHVLFGFSAVRGLSTINDKLITPNNTILTPLSPITQEWIWKKRYPIKLPVNVNTPSLELPKVSNLDIPLEMPFSTDDNRSSIVEPPTNTDTVRKEAARLIVIRRKKMRKHKLRKLRKKMKYVWAKIRQKRELAKEKVFQAELIAQCKKAEAFNAHEYVAEKLSLACETPVTQRNHMVDFTKERH</sequence>
<dbReference type="InterPro" id="IPR013177">
    <property type="entry name" value="Ribosomal_mS38_C"/>
</dbReference>
<evidence type="ECO:0000313" key="2">
    <source>
        <dbReference type="Proteomes" id="UP000192223"/>
    </source>
</evidence>
<name>A0A7F5R5U6_AGRPL</name>
<proteinExistence type="predicted"/>
<evidence type="ECO:0000313" key="3">
    <source>
        <dbReference type="RefSeq" id="XP_025831253.1"/>
    </source>
</evidence>
<feature type="domain" description="Ribosomal protein mS38 C-terminal" evidence="1">
    <location>
        <begin position="116"/>
        <end position="149"/>
    </location>
</feature>
<dbReference type="InParanoid" id="A0A7F5R5U6"/>
<accession>A0A7F5R5U6</accession>
<dbReference type="AlphaFoldDB" id="A0A7F5R5U6"/>
<reference evidence="3" key="1">
    <citation type="submission" date="2025-08" db="UniProtKB">
        <authorList>
            <consortium name="RefSeq"/>
        </authorList>
    </citation>
    <scope>IDENTIFICATION</scope>
    <source>
        <tissue evidence="3">Entire body</tissue>
    </source>
</reference>
<dbReference type="Proteomes" id="UP000192223">
    <property type="component" value="Unplaced"/>
</dbReference>
<dbReference type="Pfam" id="PF08213">
    <property type="entry name" value="COX24_C"/>
    <property type="match status" value="1"/>
</dbReference>
<dbReference type="KEGG" id="apln:112904710"/>
<organism evidence="2 3">
    <name type="scientific">Agrilus planipennis</name>
    <name type="common">Emerald ash borer</name>
    <name type="synonym">Agrilus marcopoli</name>
    <dbReference type="NCBI Taxonomy" id="224129"/>
    <lineage>
        <taxon>Eukaryota</taxon>
        <taxon>Metazoa</taxon>
        <taxon>Ecdysozoa</taxon>
        <taxon>Arthropoda</taxon>
        <taxon>Hexapoda</taxon>
        <taxon>Insecta</taxon>
        <taxon>Pterygota</taxon>
        <taxon>Neoptera</taxon>
        <taxon>Endopterygota</taxon>
        <taxon>Coleoptera</taxon>
        <taxon>Polyphaga</taxon>
        <taxon>Elateriformia</taxon>
        <taxon>Buprestoidea</taxon>
        <taxon>Buprestidae</taxon>
        <taxon>Agrilinae</taxon>
        <taxon>Agrilus</taxon>
    </lineage>
</organism>
<dbReference type="GeneID" id="112904710"/>
<dbReference type="RefSeq" id="XP_025831253.1">
    <property type="nucleotide sequence ID" value="XM_025975468.1"/>
</dbReference>